<evidence type="ECO:0000256" key="2">
    <source>
        <dbReference type="ARBA" id="ARBA00023002"/>
    </source>
</evidence>
<dbReference type="PRINTS" id="PR00080">
    <property type="entry name" value="SDRFAMILY"/>
</dbReference>
<comment type="caution">
    <text evidence="3">The sequence shown here is derived from an EMBL/GenBank/DDBJ whole genome shotgun (WGS) entry which is preliminary data.</text>
</comment>
<proteinExistence type="inferred from homology"/>
<dbReference type="PANTHER" id="PTHR24321">
    <property type="entry name" value="DEHYDROGENASES, SHORT CHAIN"/>
    <property type="match status" value="1"/>
</dbReference>
<keyword evidence="2" id="KW-0560">Oxidoreductase</keyword>
<dbReference type="EMBL" id="VFOV01000001">
    <property type="protein sequence ID" value="TQL67568.1"/>
    <property type="molecule type" value="Genomic_DNA"/>
</dbReference>
<protein>
    <submittedName>
        <fullName evidence="3">SDR family mycofactocin-dependent oxidoreductase</fullName>
    </submittedName>
</protein>
<dbReference type="PANTHER" id="PTHR24321:SF8">
    <property type="entry name" value="ESTRADIOL 17-BETA-DEHYDROGENASE 8-RELATED"/>
    <property type="match status" value="1"/>
</dbReference>
<dbReference type="InterPro" id="IPR036291">
    <property type="entry name" value="NAD(P)-bd_dom_sf"/>
</dbReference>
<dbReference type="InterPro" id="IPR020904">
    <property type="entry name" value="Sc_DH/Rdtase_CS"/>
</dbReference>
<dbReference type="PRINTS" id="PR00081">
    <property type="entry name" value="GDHRDH"/>
</dbReference>
<dbReference type="RefSeq" id="WP_141779658.1">
    <property type="nucleotide sequence ID" value="NZ_VFOV01000001.1"/>
</dbReference>
<dbReference type="OrthoDB" id="4535149at2"/>
<gene>
    <name evidence="3" type="ORF">FB381_1449</name>
</gene>
<dbReference type="InterPro" id="IPR002347">
    <property type="entry name" value="SDR_fam"/>
</dbReference>
<evidence type="ECO:0000313" key="3">
    <source>
        <dbReference type="EMBL" id="TQL67568.1"/>
    </source>
</evidence>
<dbReference type="NCBIfam" id="TIGR04504">
    <property type="entry name" value="SDR_subfam_2"/>
    <property type="match status" value="1"/>
</dbReference>
<name>A0A543A4V5_9ACTN</name>
<evidence type="ECO:0000256" key="1">
    <source>
        <dbReference type="ARBA" id="ARBA00006484"/>
    </source>
</evidence>
<keyword evidence="4" id="KW-1185">Reference proteome</keyword>
<dbReference type="PROSITE" id="PS00061">
    <property type="entry name" value="ADH_SHORT"/>
    <property type="match status" value="1"/>
</dbReference>
<dbReference type="NCBIfam" id="NF040491">
    <property type="entry name" value="SDR_subfam_4"/>
    <property type="match status" value="1"/>
</dbReference>
<reference evidence="3 4" key="1">
    <citation type="submission" date="2019-06" db="EMBL/GenBank/DDBJ databases">
        <title>Sequencing the genomes of 1000 actinobacteria strains.</title>
        <authorList>
            <person name="Klenk H.-P."/>
        </authorList>
    </citation>
    <scope>NUCLEOTIDE SEQUENCE [LARGE SCALE GENOMIC DNA]</scope>
    <source>
        <strain evidence="3 4">DSM 25218</strain>
    </source>
</reference>
<dbReference type="InterPro" id="IPR030981">
    <property type="entry name" value="SDR_subfam_2"/>
</dbReference>
<sequence length="262" mass="26573">MTPGPVALVSGAAGGMGGAIVAGLVEDGFHVVGVDACAPMPGAASRPGREQALRDLESRSPGRVDTAIIDVRHGAAVGRLIESIDSAHQRLDVVVAAAGAVAGGHAMWEAPEGELDVMLDVNLRGVWNLAAAAVPLMLRAEPPRSGRFIAIASAAGHRGLQQLTAYGASKHAVVGLVSGLAADLRGSGITATVVSPGSTRTEMLAATAALYGLDSVEPLAERHLVERVLEPDEIADAVRWLSSPRSGAVTGAVLHVDGGFTT</sequence>
<dbReference type="Gene3D" id="3.40.50.720">
    <property type="entry name" value="NAD(P)-binding Rossmann-like Domain"/>
    <property type="match status" value="1"/>
</dbReference>
<dbReference type="SUPFAM" id="SSF51735">
    <property type="entry name" value="NAD(P)-binding Rossmann-fold domains"/>
    <property type="match status" value="1"/>
</dbReference>
<dbReference type="Proteomes" id="UP000320209">
    <property type="component" value="Unassembled WGS sequence"/>
</dbReference>
<dbReference type="Pfam" id="PF13561">
    <property type="entry name" value="adh_short_C2"/>
    <property type="match status" value="1"/>
</dbReference>
<dbReference type="CDD" id="cd05233">
    <property type="entry name" value="SDR_c"/>
    <property type="match status" value="1"/>
</dbReference>
<dbReference type="AlphaFoldDB" id="A0A543A4V5"/>
<evidence type="ECO:0000313" key="4">
    <source>
        <dbReference type="Proteomes" id="UP000320209"/>
    </source>
</evidence>
<accession>A0A543A4V5</accession>
<comment type="similarity">
    <text evidence="1">Belongs to the short-chain dehydrogenases/reductases (SDR) family.</text>
</comment>
<organism evidence="3 4">
    <name type="scientific">Nocardioides albertanoniae</name>
    <dbReference type="NCBI Taxonomy" id="1175486"/>
    <lineage>
        <taxon>Bacteria</taxon>
        <taxon>Bacillati</taxon>
        <taxon>Actinomycetota</taxon>
        <taxon>Actinomycetes</taxon>
        <taxon>Propionibacteriales</taxon>
        <taxon>Nocardioidaceae</taxon>
        <taxon>Nocardioides</taxon>
    </lineage>
</organism>
<dbReference type="GO" id="GO:0016491">
    <property type="term" value="F:oxidoreductase activity"/>
    <property type="evidence" value="ECO:0007669"/>
    <property type="project" value="UniProtKB-KW"/>
</dbReference>